<protein>
    <recommendedName>
        <fullName evidence="2">Histone deacetylase domain-containing protein</fullName>
    </recommendedName>
</protein>
<feature type="domain" description="Histone deacetylase" evidence="2">
    <location>
        <begin position="101"/>
        <end position="224"/>
    </location>
</feature>
<gene>
    <name evidence="3" type="ORF">CFRA1165_LOCUS190</name>
</gene>
<feature type="compositionally biased region" description="Acidic residues" evidence="1">
    <location>
        <begin position="325"/>
        <end position="334"/>
    </location>
</feature>
<feature type="compositionally biased region" description="Gly residues" evidence="1">
    <location>
        <begin position="344"/>
        <end position="353"/>
    </location>
</feature>
<dbReference type="InterPro" id="IPR023801">
    <property type="entry name" value="His_deacetylse_dom"/>
</dbReference>
<proteinExistence type="predicted"/>
<organism evidence="3">
    <name type="scientific">Chrysocystis fragilis</name>
    <dbReference type="NCBI Taxonomy" id="1411660"/>
    <lineage>
        <taxon>Eukaryota</taxon>
        <taxon>Sar</taxon>
        <taxon>Stramenopiles</taxon>
        <taxon>Ochrophyta</taxon>
        <taxon>Pelagophyceae</taxon>
        <taxon>Sarcinochrysidales</taxon>
        <taxon>Chrysocystaceae</taxon>
        <taxon>Chrysocystis</taxon>
    </lineage>
</organism>
<dbReference type="Pfam" id="PF00850">
    <property type="entry name" value="Hist_deacetyl"/>
    <property type="match status" value="1"/>
</dbReference>
<dbReference type="SUPFAM" id="SSF52768">
    <property type="entry name" value="Arginase/deacetylase"/>
    <property type="match status" value="1"/>
</dbReference>
<dbReference type="InterPro" id="IPR023696">
    <property type="entry name" value="Ureohydrolase_dom_sf"/>
</dbReference>
<sequence>MTAKRIAAASREFLSFVHHPGYESRSGGKVMEALRVGGLLERGRVAVPRGDEAEGVRARSRGEWLEAAGTVLAAQLAVETQGVACSLGGGMGREAADPRPNDAAAAASTLLARGKVRRVLLVDLGARRADGTASALAREPRAPTMSLHARSGRSAASTVDVCLDPSAPDADYLGVLARHLPRLLDRHRPDLVLFAAPLDVSTARDDAPLRLSDDGLRRRDAFVLAETFLRRSIPVATVFGDCPADDHVRRRAIHALAAADVVLAATSPAASALHLGGRPGIADLLQPWAHDAPGPPPRCADFLLEPPPTDALCRDGFSSAPAPLDADDDDDDVVGDITSRRGRGGGAGPARLT</sequence>
<dbReference type="InterPro" id="IPR037138">
    <property type="entry name" value="His_deacetylse_dom_sf"/>
</dbReference>
<feature type="region of interest" description="Disordered" evidence="1">
    <location>
        <begin position="314"/>
        <end position="353"/>
    </location>
</feature>
<dbReference type="AlphaFoldDB" id="A0A7S0TCT3"/>
<evidence type="ECO:0000259" key="2">
    <source>
        <dbReference type="Pfam" id="PF00850"/>
    </source>
</evidence>
<name>A0A7S0TCT3_9STRA</name>
<evidence type="ECO:0000256" key="1">
    <source>
        <dbReference type="SAM" id="MobiDB-lite"/>
    </source>
</evidence>
<evidence type="ECO:0000313" key="3">
    <source>
        <dbReference type="EMBL" id="CAD8730501.1"/>
    </source>
</evidence>
<dbReference type="EMBL" id="HBFH01000270">
    <property type="protein sequence ID" value="CAD8730501.1"/>
    <property type="molecule type" value="Transcribed_RNA"/>
</dbReference>
<accession>A0A7S0TCT3</accession>
<dbReference type="Gene3D" id="3.40.800.20">
    <property type="entry name" value="Histone deacetylase domain"/>
    <property type="match status" value="1"/>
</dbReference>
<reference evidence="3" key="1">
    <citation type="submission" date="2021-01" db="EMBL/GenBank/DDBJ databases">
        <authorList>
            <person name="Corre E."/>
            <person name="Pelletier E."/>
            <person name="Niang G."/>
            <person name="Scheremetjew M."/>
            <person name="Finn R."/>
            <person name="Kale V."/>
            <person name="Holt S."/>
            <person name="Cochrane G."/>
            <person name="Meng A."/>
            <person name="Brown T."/>
            <person name="Cohen L."/>
        </authorList>
    </citation>
    <scope>NUCLEOTIDE SEQUENCE</scope>
    <source>
        <strain evidence="3">CCMP3189</strain>
    </source>
</reference>